<reference evidence="4" key="1">
    <citation type="submission" date="2018-01" db="EMBL/GenBank/DDBJ databases">
        <authorList>
            <person name="Gaut B.S."/>
            <person name="Morton B.R."/>
            <person name="Clegg M.T."/>
            <person name="Duvall M.R."/>
        </authorList>
    </citation>
    <scope>NUCLEOTIDE SEQUENCE</scope>
    <source>
        <strain evidence="4">Lactococcus lactis</strain>
    </source>
</reference>
<dbReference type="Gene3D" id="3.90.1720.10">
    <property type="entry name" value="endopeptidase domain like (from Nostoc punctiforme)"/>
    <property type="match status" value="1"/>
</dbReference>
<keyword evidence="2" id="KW-0812">Transmembrane</keyword>
<dbReference type="InterPro" id="IPR038765">
    <property type="entry name" value="Papain-like_cys_pep_sf"/>
</dbReference>
<dbReference type="InterPro" id="IPR002901">
    <property type="entry name" value="MGlyc_endo_b_GlcNAc-like_dom"/>
</dbReference>
<dbReference type="EMBL" id="OGTW01000018">
    <property type="protein sequence ID" value="SPB24235.1"/>
    <property type="molecule type" value="Genomic_DNA"/>
</dbReference>
<comment type="similarity">
    <text evidence="1">Belongs to the glycosyl hydrolase 73 family.</text>
</comment>
<dbReference type="Pfam" id="PF05257">
    <property type="entry name" value="CHAP"/>
    <property type="match status" value="1"/>
</dbReference>
<gene>
    <name evidence="5" type="ORF">AMHIJAGA_00775</name>
</gene>
<dbReference type="Proteomes" id="UP000279235">
    <property type="component" value="Unassembled WGS sequence"/>
</dbReference>
<evidence type="ECO:0000259" key="3">
    <source>
        <dbReference type="PROSITE" id="PS50911"/>
    </source>
</evidence>
<evidence type="ECO:0000256" key="1">
    <source>
        <dbReference type="ARBA" id="ARBA00010266"/>
    </source>
</evidence>
<reference evidence="6" key="2">
    <citation type="submission" date="2018-05" db="EMBL/GenBank/DDBJ databases">
        <authorList>
            <person name="Duru I."/>
        </authorList>
    </citation>
    <scope>NUCLEOTIDE SEQUENCE [LARGE SCALE GENOMIC DNA]</scope>
</reference>
<dbReference type="InterPro" id="IPR007921">
    <property type="entry name" value="CHAP_dom"/>
</dbReference>
<dbReference type="Pfam" id="PF01832">
    <property type="entry name" value="Glucosaminidase"/>
    <property type="match status" value="1"/>
</dbReference>
<dbReference type="SUPFAM" id="SSF54001">
    <property type="entry name" value="Cysteine proteinases"/>
    <property type="match status" value="1"/>
</dbReference>
<dbReference type="PROSITE" id="PS50911">
    <property type="entry name" value="CHAP"/>
    <property type="match status" value="1"/>
</dbReference>
<keyword evidence="2" id="KW-1133">Transmembrane helix</keyword>
<protein>
    <submittedName>
        <fullName evidence="5">N-acetylmuramoyl-L-alanine amidase domain-containing protein</fullName>
    </submittedName>
</protein>
<keyword evidence="2" id="KW-0472">Membrane</keyword>
<feature type="transmembrane region" description="Helical" evidence="2">
    <location>
        <begin position="212"/>
        <end position="232"/>
    </location>
</feature>
<evidence type="ECO:0000313" key="5">
    <source>
        <dbReference type="EMBL" id="SPS10842.1"/>
    </source>
</evidence>
<name>A0A2X0QZY0_9LACT</name>
<dbReference type="Gene3D" id="1.10.530.10">
    <property type="match status" value="1"/>
</dbReference>
<dbReference type="EMBL" id="OGTW02000018">
    <property type="protein sequence ID" value="SPS10842.1"/>
    <property type="molecule type" value="Genomic_DNA"/>
</dbReference>
<evidence type="ECO:0000313" key="4">
    <source>
        <dbReference type="EMBL" id="SPB24235.1"/>
    </source>
</evidence>
<proteinExistence type="inferred from homology"/>
<reference evidence="5" key="3">
    <citation type="submission" date="2018-05" db="EMBL/GenBank/DDBJ databases">
        <authorList>
            <person name="Lanie J.A."/>
            <person name="Ng W.-L."/>
            <person name="Kazmierczak K.M."/>
            <person name="Andrzejewski T.M."/>
            <person name="Davidsen T.M."/>
            <person name="Wayne K.J."/>
            <person name="Tettelin H."/>
            <person name="Glass J.I."/>
            <person name="Rusch D."/>
            <person name="Podicherti R."/>
            <person name="Tsui H.-C.T."/>
            <person name="Winkler M.E."/>
        </authorList>
    </citation>
    <scope>NUCLEOTIDE SEQUENCE</scope>
    <source>
        <strain evidence="5">Lactococcus lactis</strain>
    </source>
</reference>
<feature type="domain" description="Peptidase C51" evidence="3">
    <location>
        <begin position="489"/>
        <end position="624"/>
    </location>
</feature>
<evidence type="ECO:0000313" key="6">
    <source>
        <dbReference type="Proteomes" id="UP000279235"/>
    </source>
</evidence>
<evidence type="ECO:0000256" key="2">
    <source>
        <dbReference type="SAM" id="Phobius"/>
    </source>
</evidence>
<dbReference type="AlphaFoldDB" id="A0A2X0QZY0"/>
<dbReference type="GO" id="GO:0004040">
    <property type="term" value="F:amidase activity"/>
    <property type="evidence" value="ECO:0007669"/>
    <property type="project" value="InterPro"/>
</dbReference>
<organism evidence="5 6">
    <name type="scientific">Lactococcus lactis</name>
    <dbReference type="NCBI Taxonomy" id="1358"/>
    <lineage>
        <taxon>Bacteria</taxon>
        <taxon>Bacillati</taxon>
        <taxon>Bacillota</taxon>
        <taxon>Bacilli</taxon>
        <taxon>Lactobacillales</taxon>
        <taxon>Streptococcaceae</taxon>
        <taxon>Lactococcus</taxon>
    </lineage>
</organism>
<sequence length="627" mass="68434">MNDKQSKEKFRFKNNDNLKKALHDTDNNKFFKKKYVLKKKPSIPADFKRFKSTKNLKKIKPVKAIDRKSKQLKPRKPFYKTRKVVKKTKPIVNSFNDIEPDNSSSEEEESTSYLVKTLKKPAKKVGFLTKQGLEKRLAQKHGFKTEKGLKKYFRPAQKKNATFAGKQATSINAKTASQAKILLEKAIANSIAITKSIVTAVIAFVSTLSIPLIAIIGAIVVVIMIISLFIGVKNNQCSQPSYSDSNTTEDLKKVPKSVEDFVKSHKEAYILSWKAGGFLPSASIAQTMVENGFNFTNPSGTSLWKAHNMGGVKTSKKEDFPVTLATYGNDAVDITGTKAGTSVGDNTGGAYTYFKDYNAGIVGKAEFMAHQSLYKGAINNPDGKVTLMAIANGGWATDPNYLVSLIGAYNSLGQKFKWIDKEAIEKYGEAPYKANSPIPKLPTDKIPNKNESKNTAGVDVDEDGCVVNPNPSGEVTGKNGAPTQNLPPEYIGKLTLPMPDDKNYASNSYPFGQCTWGVYNRLAQIGMPIEWFSGDSGNGGNWGESAKAKGYKVEKGKPHIGWGASFHGGLAGSDPTAGHIAVVEYINPDGSILVSETNVVRAGSGLRSWRVISKETVAQVNFIQGRK</sequence>
<accession>A0A2X0QZY0</accession>